<dbReference type="Proteomes" id="UP000805193">
    <property type="component" value="Unassembled WGS sequence"/>
</dbReference>
<dbReference type="EMBL" id="JABSTQ010009499">
    <property type="protein sequence ID" value="KAG0428642.1"/>
    <property type="molecule type" value="Genomic_DNA"/>
</dbReference>
<feature type="non-terminal residue" evidence="1">
    <location>
        <position position="545"/>
    </location>
</feature>
<accession>A0AC60Q6D8</accession>
<gene>
    <name evidence="1" type="ORF">HPB47_024366</name>
</gene>
<sequence length="545" mass="60801">MVRAAMLRAGILFACCVLLLIPRVSSSSSVRSKRYERRVSRRAVDSPPKEVLISTTEATMDDGLDIRVLLEDILKDVSRKVLPYVQDLAYDQNLPIQCVSSFLKVATGLRGNKLWAMKFLDSAGRPPAGMLEGSTGALGAYDECVGISVPTSDGTKEDFRGQYCTLFLKPALTDERLKGIAKAVTGNPLLQPRVRNLTEFSKFYSHTLVMGLRFGVCLPSKCSGEDLKYLVDKFVKKLDVATRVTACSVKRPVSFSKVQLAMICLLSFLGLLLALSTSVDLYLRCRGHADAEDQDRRSFVLRLLLAFSVIRNTEILLKKVSDKNSDAYQLRCIHGMRVISYLWITLGHNYMLMDPHIMTRGLGALEFLDEFAFTIVLNGVMAVETFFVMSGFLVGHGVLVEAKKKASLICLLPVAIVRRYIRLTAPAIFLIGLAFVFPLLVSGPLADDLLNYQVNDVCRRNWWTILAHSSNFRNAVDMCIPSLWYIACEYQIFLGVIVFVFLLARKTLLGHEKIYIKPVGHSTAFVVGVLAAYCFHKYRGVKFGK</sequence>
<comment type="caution">
    <text evidence="1">The sequence shown here is derived from an EMBL/GenBank/DDBJ whole genome shotgun (WGS) entry which is preliminary data.</text>
</comment>
<name>A0AC60Q6D8_IXOPE</name>
<evidence type="ECO:0000313" key="2">
    <source>
        <dbReference type="Proteomes" id="UP000805193"/>
    </source>
</evidence>
<evidence type="ECO:0000313" key="1">
    <source>
        <dbReference type="EMBL" id="KAG0428642.1"/>
    </source>
</evidence>
<keyword evidence="2" id="KW-1185">Reference proteome</keyword>
<reference evidence="1 2" key="1">
    <citation type="journal article" date="2020" name="Cell">
        <title>Large-Scale Comparative Analyses of Tick Genomes Elucidate Their Genetic Diversity and Vector Capacities.</title>
        <authorList>
            <consortium name="Tick Genome and Microbiome Consortium (TIGMIC)"/>
            <person name="Jia N."/>
            <person name="Wang J."/>
            <person name="Shi W."/>
            <person name="Du L."/>
            <person name="Sun Y."/>
            <person name="Zhan W."/>
            <person name="Jiang J.F."/>
            <person name="Wang Q."/>
            <person name="Zhang B."/>
            <person name="Ji P."/>
            <person name="Bell-Sakyi L."/>
            <person name="Cui X.M."/>
            <person name="Yuan T.T."/>
            <person name="Jiang B.G."/>
            <person name="Yang W.F."/>
            <person name="Lam T.T."/>
            <person name="Chang Q.C."/>
            <person name="Ding S.J."/>
            <person name="Wang X.J."/>
            <person name="Zhu J.G."/>
            <person name="Ruan X.D."/>
            <person name="Zhao L."/>
            <person name="Wei J.T."/>
            <person name="Ye R.Z."/>
            <person name="Que T.C."/>
            <person name="Du C.H."/>
            <person name="Zhou Y.H."/>
            <person name="Cheng J.X."/>
            <person name="Dai P.F."/>
            <person name="Guo W.B."/>
            <person name="Han X.H."/>
            <person name="Huang E.J."/>
            <person name="Li L.F."/>
            <person name="Wei W."/>
            <person name="Gao Y.C."/>
            <person name="Liu J.Z."/>
            <person name="Shao H.Z."/>
            <person name="Wang X."/>
            <person name="Wang C.C."/>
            <person name="Yang T.C."/>
            <person name="Huo Q.B."/>
            <person name="Li W."/>
            <person name="Chen H.Y."/>
            <person name="Chen S.E."/>
            <person name="Zhou L.G."/>
            <person name="Ni X.B."/>
            <person name="Tian J.H."/>
            <person name="Sheng Y."/>
            <person name="Liu T."/>
            <person name="Pan Y.S."/>
            <person name="Xia L.Y."/>
            <person name="Li J."/>
            <person name="Zhao F."/>
            <person name="Cao W.C."/>
        </authorList>
    </citation>
    <scope>NUCLEOTIDE SEQUENCE [LARGE SCALE GENOMIC DNA]</scope>
    <source>
        <strain evidence="1">Iper-2018</strain>
    </source>
</reference>
<protein>
    <submittedName>
        <fullName evidence="1">Uncharacterized protein</fullName>
    </submittedName>
</protein>
<proteinExistence type="predicted"/>
<organism evidence="1 2">
    <name type="scientific">Ixodes persulcatus</name>
    <name type="common">Taiga tick</name>
    <dbReference type="NCBI Taxonomy" id="34615"/>
    <lineage>
        <taxon>Eukaryota</taxon>
        <taxon>Metazoa</taxon>
        <taxon>Ecdysozoa</taxon>
        <taxon>Arthropoda</taxon>
        <taxon>Chelicerata</taxon>
        <taxon>Arachnida</taxon>
        <taxon>Acari</taxon>
        <taxon>Parasitiformes</taxon>
        <taxon>Ixodida</taxon>
        <taxon>Ixodoidea</taxon>
        <taxon>Ixodidae</taxon>
        <taxon>Ixodinae</taxon>
        <taxon>Ixodes</taxon>
    </lineage>
</organism>